<evidence type="ECO:0000313" key="3">
    <source>
        <dbReference type="Proteomes" id="UP000321306"/>
    </source>
</evidence>
<reference evidence="2 3" key="1">
    <citation type="submission" date="2019-07" db="EMBL/GenBank/DDBJ databases">
        <title>Whole genome shotgun sequence of Deinococcus cellulosilyticus NBRC 106333.</title>
        <authorList>
            <person name="Hosoyama A."/>
            <person name="Uohara A."/>
            <person name="Ohji S."/>
            <person name="Ichikawa N."/>
        </authorList>
    </citation>
    <scope>NUCLEOTIDE SEQUENCE [LARGE SCALE GENOMIC DNA]</scope>
    <source>
        <strain evidence="2 3">NBRC 106333</strain>
    </source>
</reference>
<evidence type="ECO:0000313" key="2">
    <source>
        <dbReference type="EMBL" id="GEM45563.1"/>
    </source>
</evidence>
<organism evidence="2 3">
    <name type="scientific">Deinococcus cellulosilyticus (strain DSM 18568 / NBRC 106333 / KACC 11606 / 5516J-15)</name>
    <dbReference type="NCBI Taxonomy" id="1223518"/>
    <lineage>
        <taxon>Bacteria</taxon>
        <taxon>Thermotogati</taxon>
        <taxon>Deinococcota</taxon>
        <taxon>Deinococci</taxon>
        <taxon>Deinococcales</taxon>
        <taxon>Deinococcaceae</taxon>
        <taxon>Deinococcus</taxon>
    </lineage>
</organism>
<keyword evidence="3" id="KW-1185">Reference proteome</keyword>
<comment type="caution">
    <text evidence="2">The sequence shown here is derived from an EMBL/GenBank/DDBJ whole genome shotgun (WGS) entry which is preliminary data.</text>
</comment>
<name>A0A511MYB8_DEIC1</name>
<dbReference type="EMBL" id="BJXB01000004">
    <property type="protein sequence ID" value="GEM45563.1"/>
    <property type="molecule type" value="Genomic_DNA"/>
</dbReference>
<gene>
    <name evidence="2" type="ORF">DC3_11980</name>
</gene>
<feature type="compositionally biased region" description="Low complexity" evidence="1">
    <location>
        <begin position="53"/>
        <end position="64"/>
    </location>
</feature>
<dbReference type="AlphaFoldDB" id="A0A511MYB8"/>
<feature type="region of interest" description="Disordered" evidence="1">
    <location>
        <begin position="36"/>
        <end position="64"/>
    </location>
</feature>
<accession>A0A511MYB8</accession>
<proteinExistence type="predicted"/>
<sequence length="64" mass="6984">MSKAGKVRDTGLILLKHDMKRWFQQATLEVACWKDSKGREVAAHQQTTRTRPAGAGSSGSVNVS</sequence>
<dbReference type="Proteomes" id="UP000321306">
    <property type="component" value="Unassembled WGS sequence"/>
</dbReference>
<protein>
    <submittedName>
        <fullName evidence="2">Uncharacterized protein</fullName>
    </submittedName>
</protein>
<evidence type="ECO:0000256" key="1">
    <source>
        <dbReference type="SAM" id="MobiDB-lite"/>
    </source>
</evidence>